<dbReference type="GO" id="GO:0006002">
    <property type="term" value="P:fructose 6-phosphate metabolic process"/>
    <property type="evidence" value="ECO:0007669"/>
    <property type="project" value="InterPro"/>
</dbReference>
<dbReference type="GO" id="GO:0005945">
    <property type="term" value="C:6-phosphofructokinase complex"/>
    <property type="evidence" value="ECO:0007669"/>
    <property type="project" value="TreeGrafter"/>
</dbReference>
<dbReference type="PIRSF" id="PIRSF000533">
    <property type="entry name" value="ATP_PFK_euk"/>
    <property type="match status" value="1"/>
</dbReference>
<comment type="catalytic activity">
    <reaction evidence="15 16">
        <text>beta-D-fructose 6-phosphate + ATP = beta-D-fructose 1,6-bisphosphate + ADP + H(+)</text>
        <dbReference type="Rhea" id="RHEA:16109"/>
        <dbReference type="ChEBI" id="CHEBI:15378"/>
        <dbReference type="ChEBI" id="CHEBI:30616"/>
        <dbReference type="ChEBI" id="CHEBI:32966"/>
        <dbReference type="ChEBI" id="CHEBI:57634"/>
        <dbReference type="ChEBI" id="CHEBI:456216"/>
        <dbReference type="EC" id="2.7.1.11"/>
    </reaction>
</comment>
<evidence type="ECO:0000256" key="10">
    <source>
        <dbReference type="ARBA" id="ARBA00022741"/>
    </source>
</evidence>
<sequence>MSMKHSNSSCACTTLDKVEDEVTSSYILNPAENDIECSLLKDVRTNVSLTSTAISNVTEASICRKRILNVQNLQLSMVFPQGYSWYPRPKMAEDLAAQRFIKPGSHKGKGLAVFTSGGDSQGMNAAVRAVVRMGIYLGCKVFFIREGYQGMVDGGNNIVEANWSSVSCIIHRGGTVIGSARCKEFRERAGRKRAAKNLVTHGISNLVVIGGDGSLTGANQFKEEWPDLLKELAEAGEITAEQREKYQHLHIAGMVGSIDNDFCGTDMTIGTDSALHRIIESIDAIVSTAYSHQRTFIMEVMGRHCGYLALVAAICCEADFVFIPEWPPEQDWPNKLCKKLLQERLTGQRLNIIIVAEGAVDRNGQPITAEKVHQVVVDKLQQDTRITVLGHVQRGGNPSAFDRVLGCRMGAEAVMALMEATPDTEACVVTLDGNQAVRLPLMECVRRTKAVAQAMADKNWELAVQLRGKGFARNLETYKMLTRLKAPVDHDPRKESNGPALTKEHYTLGVMHIGSPSCGMNAAVRSFVRNCIYRGDKVYGICDGVLGLMAGKFKLMDWPSVTGWVAQGGAYLGTKRSPPKEDQLPQIAQKLKEYGIQAVLIIGGFEGYQTGLTFVKARDKFEEFRIPIAMIPATISNNVPGTEFSLATVAGLAGGADAAYIFEEKFNIKDLNQDVIAMAAKMSEGVQRGLILRNENANLNYNTDFMQRLFSEEGKGLFSCRMNIIGHMQQGGSPTPFDRNLGTKMGSKAVDWFTEQFKKYSTAGNKVSTMDADSAVMIGIVRRQYRFTPFTDLLEVTDFEHRIPTYQWWMKLRPLLKVLAKHESTYEEEGLYITVEEMDLDNDPLV</sequence>
<evidence type="ECO:0000313" key="19">
    <source>
        <dbReference type="Proteomes" id="UP000053825"/>
    </source>
</evidence>
<feature type="domain" description="Phosphofructokinase" evidence="17">
    <location>
        <begin position="508"/>
        <end position="646"/>
    </location>
</feature>
<evidence type="ECO:0000256" key="5">
    <source>
        <dbReference type="ARBA" id="ARBA00012055"/>
    </source>
</evidence>
<comment type="similarity">
    <text evidence="16">Belongs to the phosphofructokinase type A (PFKA) family. ATP-dependent PFK group I subfamily. Eukaryotic two domain clade "E" sub-subfamily.</text>
</comment>
<evidence type="ECO:0000256" key="6">
    <source>
        <dbReference type="ARBA" id="ARBA00022490"/>
    </source>
</evidence>
<evidence type="ECO:0000256" key="8">
    <source>
        <dbReference type="ARBA" id="ARBA00022679"/>
    </source>
</evidence>
<evidence type="ECO:0000256" key="15">
    <source>
        <dbReference type="ARBA" id="ARBA00048070"/>
    </source>
</evidence>
<dbReference type="Proteomes" id="UP000053825">
    <property type="component" value="Unassembled WGS sequence"/>
</dbReference>
<dbReference type="OrthoDB" id="537915at2759"/>
<keyword evidence="9" id="KW-0479">Metal-binding</keyword>
<evidence type="ECO:0000256" key="12">
    <source>
        <dbReference type="ARBA" id="ARBA00022840"/>
    </source>
</evidence>
<keyword evidence="13" id="KW-0460">Magnesium</keyword>
<evidence type="ECO:0000256" key="11">
    <source>
        <dbReference type="ARBA" id="ARBA00022777"/>
    </source>
</evidence>
<keyword evidence="14 16" id="KW-0324">Glycolysis</keyword>
<dbReference type="GO" id="GO:0048029">
    <property type="term" value="F:monosaccharide binding"/>
    <property type="evidence" value="ECO:0007669"/>
    <property type="project" value="TreeGrafter"/>
</dbReference>
<evidence type="ECO:0000256" key="3">
    <source>
        <dbReference type="ARBA" id="ARBA00004496"/>
    </source>
</evidence>
<gene>
    <name evidence="18" type="ORF">WH47_06813</name>
</gene>
<dbReference type="GO" id="GO:0042802">
    <property type="term" value="F:identical protein binding"/>
    <property type="evidence" value="ECO:0007669"/>
    <property type="project" value="TreeGrafter"/>
</dbReference>
<keyword evidence="19" id="KW-1185">Reference proteome</keyword>
<comment type="pathway">
    <text evidence="4 16">Carbohydrate degradation; glycolysis; D-glyceraldehyde 3-phosphate and glycerone phosphate from D-glucose: step 3/4.</text>
</comment>
<dbReference type="SUPFAM" id="SSF53784">
    <property type="entry name" value="Phosphofructokinase"/>
    <property type="match status" value="2"/>
</dbReference>
<evidence type="ECO:0000256" key="7">
    <source>
        <dbReference type="ARBA" id="ARBA00022533"/>
    </source>
</evidence>
<evidence type="ECO:0000256" key="13">
    <source>
        <dbReference type="ARBA" id="ARBA00022842"/>
    </source>
</evidence>
<dbReference type="GO" id="GO:0016208">
    <property type="term" value="F:AMP binding"/>
    <property type="evidence" value="ECO:0007669"/>
    <property type="project" value="TreeGrafter"/>
</dbReference>
<dbReference type="Gene3D" id="3.40.50.460">
    <property type="entry name" value="Phosphofructokinase domain"/>
    <property type="match status" value="1"/>
</dbReference>
<dbReference type="AlphaFoldDB" id="A0A0L7RIY9"/>
<dbReference type="GO" id="GO:0030388">
    <property type="term" value="P:fructose 1,6-bisphosphate metabolic process"/>
    <property type="evidence" value="ECO:0007669"/>
    <property type="project" value="TreeGrafter"/>
</dbReference>
<evidence type="ECO:0000256" key="9">
    <source>
        <dbReference type="ARBA" id="ARBA00022723"/>
    </source>
</evidence>
<keyword evidence="8 16" id="KW-0808">Transferase</keyword>
<dbReference type="GO" id="GO:0046872">
    <property type="term" value="F:metal ion binding"/>
    <property type="evidence" value="ECO:0007669"/>
    <property type="project" value="UniProtKB-KW"/>
</dbReference>
<dbReference type="UniPathway" id="UPA00109">
    <property type="reaction ID" value="UER00182"/>
</dbReference>
<dbReference type="PANTHER" id="PTHR13697">
    <property type="entry name" value="PHOSPHOFRUCTOKINASE"/>
    <property type="match status" value="1"/>
</dbReference>
<dbReference type="GO" id="GO:0070095">
    <property type="term" value="F:fructose-6-phosphate binding"/>
    <property type="evidence" value="ECO:0007669"/>
    <property type="project" value="TreeGrafter"/>
</dbReference>
<comment type="subcellular location">
    <subcellularLocation>
        <location evidence="3">Cytoplasm</location>
    </subcellularLocation>
</comment>
<keyword evidence="10 16" id="KW-0547">Nucleotide-binding</keyword>
<dbReference type="Gene3D" id="3.40.50.450">
    <property type="match status" value="3"/>
</dbReference>
<evidence type="ECO:0000313" key="18">
    <source>
        <dbReference type="EMBL" id="KOC70773.1"/>
    </source>
</evidence>
<dbReference type="EC" id="2.7.1.11" evidence="5 16"/>
<dbReference type="PROSITE" id="PS00433">
    <property type="entry name" value="PHOSPHOFRUCTOKINASE"/>
    <property type="match status" value="2"/>
</dbReference>
<evidence type="ECO:0000256" key="2">
    <source>
        <dbReference type="ARBA" id="ARBA00002659"/>
    </source>
</evidence>
<evidence type="ECO:0000256" key="16">
    <source>
        <dbReference type="PIRNR" id="PIRNR000533"/>
    </source>
</evidence>
<dbReference type="NCBIfam" id="TIGR02478">
    <property type="entry name" value="6PF1K_euk"/>
    <property type="match status" value="1"/>
</dbReference>
<feature type="domain" description="Phosphofructokinase" evidence="17">
    <location>
        <begin position="111"/>
        <end position="416"/>
    </location>
</feature>
<reference evidence="18 19" key="1">
    <citation type="submission" date="2015-07" db="EMBL/GenBank/DDBJ databases">
        <title>The genome of Habropoda laboriosa.</title>
        <authorList>
            <person name="Pan H."/>
            <person name="Kapheim K."/>
        </authorList>
    </citation>
    <scope>NUCLEOTIDE SEQUENCE [LARGE SCALE GENOMIC DNA]</scope>
    <source>
        <strain evidence="18">0110345459</strain>
    </source>
</reference>
<dbReference type="InterPro" id="IPR000023">
    <property type="entry name" value="Phosphofructokinase_dom"/>
</dbReference>
<keyword evidence="12 16" id="KW-0067">ATP-binding</keyword>
<organism evidence="18 19">
    <name type="scientific">Habropoda laboriosa</name>
    <dbReference type="NCBI Taxonomy" id="597456"/>
    <lineage>
        <taxon>Eukaryota</taxon>
        <taxon>Metazoa</taxon>
        <taxon>Ecdysozoa</taxon>
        <taxon>Arthropoda</taxon>
        <taxon>Hexapoda</taxon>
        <taxon>Insecta</taxon>
        <taxon>Pterygota</taxon>
        <taxon>Neoptera</taxon>
        <taxon>Endopterygota</taxon>
        <taxon>Hymenoptera</taxon>
        <taxon>Apocrita</taxon>
        <taxon>Aculeata</taxon>
        <taxon>Apoidea</taxon>
        <taxon>Anthophila</taxon>
        <taxon>Apidae</taxon>
        <taxon>Habropoda</taxon>
    </lineage>
</organism>
<evidence type="ECO:0000256" key="14">
    <source>
        <dbReference type="ARBA" id="ARBA00023152"/>
    </source>
</evidence>
<dbReference type="Pfam" id="PF00365">
    <property type="entry name" value="PFK"/>
    <property type="match status" value="2"/>
</dbReference>
<dbReference type="PRINTS" id="PR00476">
    <property type="entry name" value="PHFRCTKINASE"/>
</dbReference>
<dbReference type="EMBL" id="KQ414583">
    <property type="protein sequence ID" value="KOC70773.1"/>
    <property type="molecule type" value="Genomic_DNA"/>
</dbReference>
<dbReference type="InterPro" id="IPR022953">
    <property type="entry name" value="ATP_PFK"/>
</dbReference>
<evidence type="ECO:0000256" key="1">
    <source>
        <dbReference type="ARBA" id="ARBA00001946"/>
    </source>
</evidence>
<proteinExistence type="inferred from homology"/>
<dbReference type="FunFam" id="3.40.50.450:FF:000043">
    <property type="entry name" value="ATP-dependent 6-phosphofructokinase, platelet type"/>
    <property type="match status" value="1"/>
</dbReference>
<dbReference type="GO" id="GO:0003872">
    <property type="term" value="F:6-phosphofructokinase activity"/>
    <property type="evidence" value="ECO:0007669"/>
    <property type="project" value="UniProtKB-EC"/>
</dbReference>
<comment type="function">
    <text evidence="2">Catalyzes the phosphorylation of D-fructose 6-phosphate to fructose 1,6-bisphosphate by ATP, the first committing step of glycolysis.</text>
</comment>
<dbReference type="InterPro" id="IPR015912">
    <property type="entry name" value="Phosphofructokinase_CS"/>
</dbReference>
<accession>A0A0L7RIY9</accession>
<name>A0A0L7RIY9_9HYME</name>
<comment type="cofactor">
    <cofactor evidence="1">
        <name>Mg(2+)</name>
        <dbReference type="ChEBI" id="CHEBI:18420"/>
    </cofactor>
</comment>
<evidence type="ECO:0000256" key="4">
    <source>
        <dbReference type="ARBA" id="ARBA00004679"/>
    </source>
</evidence>
<keyword evidence="6" id="KW-0963">Cytoplasm</keyword>
<keyword evidence="11 16" id="KW-0418">Kinase</keyword>
<dbReference type="STRING" id="597456.A0A0L7RIY9"/>
<evidence type="ECO:0000259" key="17">
    <source>
        <dbReference type="Pfam" id="PF00365"/>
    </source>
</evidence>
<dbReference type="PANTHER" id="PTHR13697:SF4">
    <property type="entry name" value="ATP-DEPENDENT 6-PHOSPHOFRUCTOKINASE"/>
    <property type="match status" value="1"/>
</dbReference>
<keyword evidence="7" id="KW-0021">Allosteric enzyme</keyword>
<protein>
    <recommendedName>
        <fullName evidence="5 16">6-phosphofructokinase</fullName>
        <ecNumber evidence="5 16">2.7.1.11</ecNumber>
    </recommendedName>
    <alternativeName>
        <fullName evidence="16">Phosphohexokinase</fullName>
    </alternativeName>
</protein>
<dbReference type="FunFam" id="3.40.50.460:FF:000003">
    <property type="entry name" value="ATP-dependent 6-phosphofructokinase"/>
    <property type="match status" value="1"/>
</dbReference>
<dbReference type="GO" id="GO:0005524">
    <property type="term" value="F:ATP binding"/>
    <property type="evidence" value="ECO:0007669"/>
    <property type="project" value="UniProtKB-KW"/>
</dbReference>
<dbReference type="InterPro" id="IPR035966">
    <property type="entry name" value="PKF_sf"/>
</dbReference>
<dbReference type="GO" id="GO:0061621">
    <property type="term" value="P:canonical glycolysis"/>
    <property type="evidence" value="ECO:0007669"/>
    <property type="project" value="TreeGrafter"/>
</dbReference>
<dbReference type="InterPro" id="IPR009161">
    <property type="entry name" value="6-Pfructokinase_euk"/>
</dbReference>